<proteinExistence type="predicted"/>
<name>A0A8E2AWE1_9APHY</name>
<evidence type="ECO:0000313" key="2">
    <source>
        <dbReference type="EMBL" id="OCH91583.1"/>
    </source>
</evidence>
<dbReference type="EMBL" id="KV722383">
    <property type="protein sequence ID" value="OCH91583.1"/>
    <property type="molecule type" value="Genomic_DNA"/>
</dbReference>
<keyword evidence="3" id="KW-1185">Reference proteome</keyword>
<accession>A0A8E2AWE1</accession>
<protein>
    <submittedName>
        <fullName evidence="2">Uncharacterized protein</fullName>
    </submittedName>
</protein>
<feature type="compositionally biased region" description="Acidic residues" evidence="1">
    <location>
        <begin position="103"/>
        <end position="114"/>
    </location>
</feature>
<dbReference type="Proteomes" id="UP000250043">
    <property type="component" value="Unassembled WGS sequence"/>
</dbReference>
<feature type="compositionally biased region" description="Polar residues" evidence="1">
    <location>
        <begin position="1"/>
        <end position="22"/>
    </location>
</feature>
<gene>
    <name evidence="2" type="ORF">OBBRIDRAFT_834123</name>
</gene>
<sequence>MSPTSLNTTSQERQTMCGQSHSALHGQSDPAPRGQPYLAPTGQSDTAPRRQSETTPPSMVGILRLATFTKTGQLPDDTLPLHNTASAFTNQRRGRTSWTPAYDSDDDIDTDTVE</sequence>
<organism evidence="2 3">
    <name type="scientific">Obba rivulosa</name>
    <dbReference type="NCBI Taxonomy" id="1052685"/>
    <lineage>
        <taxon>Eukaryota</taxon>
        <taxon>Fungi</taxon>
        <taxon>Dikarya</taxon>
        <taxon>Basidiomycota</taxon>
        <taxon>Agaricomycotina</taxon>
        <taxon>Agaricomycetes</taxon>
        <taxon>Polyporales</taxon>
        <taxon>Gelatoporiaceae</taxon>
        <taxon>Obba</taxon>
    </lineage>
</organism>
<reference evidence="2 3" key="1">
    <citation type="submission" date="2016-07" db="EMBL/GenBank/DDBJ databases">
        <title>Draft genome of the white-rot fungus Obba rivulosa 3A-2.</title>
        <authorList>
            <consortium name="DOE Joint Genome Institute"/>
            <person name="Miettinen O."/>
            <person name="Riley R."/>
            <person name="Acob R."/>
            <person name="Barry K."/>
            <person name="Cullen D."/>
            <person name="De Vries R."/>
            <person name="Hainaut M."/>
            <person name="Hatakka A."/>
            <person name="Henrissat B."/>
            <person name="Hilden K."/>
            <person name="Kuo R."/>
            <person name="Labutti K."/>
            <person name="Lipzen A."/>
            <person name="Makela M.R."/>
            <person name="Sandor L."/>
            <person name="Spatafora J.W."/>
            <person name="Grigoriev I.V."/>
            <person name="Hibbett D.S."/>
        </authorList>
    </citation>
    <scope>NUCLEOTIDE SEQUENCE [LARGE SCALE GENOMIC DNA]</scope>
    <source>
        <strain evidence="2 3">3A-2</strain>
    </source>
</reference>
<dbReference type="AlphaFoldDB" id="A0A8E2AWE1"/>
<feature type="compositionally biased region" description="Polar residues" evidence="1">
    <location>
        <begin position="81"/>
        <end position="99"/>
    </location>
</feature>
<evidence type="ECO:0000256" key="1">
    <source>
        <dbReference type="SAM" id="MobiDB-lite"/>
    </source>
</evidence>
<feature type="region of interest" description="Disordered" evidence="1">
    <location>
        <begin position="1"/>
        <end position="114"/>
    </location>
</feature>
<evidence type="ECO:0000313" key="3">
    <source>
        <dbReference type="Proteomes" id="UP000250043"/>
    </source>
</evidence>